<keyword evidence="6" id="KW-0378">Hydrolase</keyword>
<evidence type="ECO:0000256" key="5">
    <source>
        <dbReference type="ARBA" id="ARBA00022723"/>
    </source>
</evidence>
<keyword evidence="5" id="KW-0479">Metal-binding</keyword>
<evidence type="ECO:0000313" key="9">
    <source>
        <dbReference type="EnsemblMetazoa" id="AMIN000001-PA"/>
    </source>
</evidence>
<dbReference type="AlphaFoldDB" id="A0A182VPM2"/>
<dbReference type="STRING" id="112268.A0A182VPM2"/>
<dbReference type="Proteomes" id="UP000075920">
    <property type="component" value="Unassembled WGS sequence"/>
</dbReference>
<reference evidence="10" key="1">
    <citation type="submission" date="2013-03" db="EMBL/GenBank/DDBJ databases">
        <title>The Genome Sequence of Anopheles minimus MINIMUS1.</title>
        <authorList>
            <consortium name="The Broad Institute Genomics Platform"/>
            <person name="Neafsey D.E."/>
            <person name="Walton C."/>
            <person name="Walker B."/>
            <person name="Young S.K."/>
            <person name="Zeng Q."/>
            <person name="Gargeya S."/>
            <person name="Fitzgerald M."/>
            <person name="Haas B."/>
            <person name="Abouelleil A."/>
            <person name="Allen A.W."/>
            <person name="Alvarado L."/>
            <person name="Arachchi H.M."/>
            <person name="Berlin A.M."/>
            <person name="Chapman S.B."/>
            <person name="Gainer-Dewar J."/>
            <person name="Goldberg J."/>
            <person name="Griggs A."/>
            <person name="Gujja S."/>
            <person name="Hansen M."/>
            <person name="Howarth C."/>
            <person name="Imamovic A."/>
            <person name="Ireland A."/>
            <person name="Larimer J."/>
            <person name="McCowan C."/>
            <person name="Murphy C."/>
            <person name="Pearson M."/>
            <person name="Poon T.W."/>
            <person name="Priest M."/>
            <person name="Roberts A."/>
            <person name="Saif S."/>
            <person name="Shea T."/>
            <person name="Sisk P."/>
            <person name="Sykes S."/>
            <person name="Wortman J."/>
            <person name="Nusbaum C."/>
            <person name="Birren B."/>
        </authorList>
    </citation>
    <scope>NUCLEOTIDE SEQUENCE [LARGE SCALE GENOMIC DNA]</scope>
    <source>
        <strain evidence="10">MINIMUS1</strain>
    </source>
</reference>
<comment type="similarity">
    <text evidence="3">Belongs to the HARBI1 family.</text>
</comment>
<keyword evidence="4" id="KW-0540">Nuclease</keyword>
<dbReference type="InterPro" id="IPR027806">
    <property type="entry name" value="HARBI1_dom"/>
</dbReference>
<dbReference type="EnsemblMetazoa" id="AMIN000001-RA">
    <property type="protein sequence ID" value="AMIN000001-PA"/>
    <property type="gene ID" value="AMIN000001"/>
</dbReference>
<dbReference type="PANTHER" id="PTHR22930:SF269">
    <property type="entry name" value="NUCLEASE HARBI1-LIKE PROTEIN"/>
    <property type="match status" value="1"/>
</dbReference>
<organism evidence="9 10">
    <name type="scientific">Anopheles minimus</name>
    <dbReference type="NCBI Taxonomy" id="112268"/>
    <lineage>
        <taxon>Eukaryota</taxon>
        <taxon>Metazoa</taxon>
        <taxon>Ecdysozoa</taxon>
        <taxon>Arthropoda</taxon>
        <taxon>Hexapoda</taxon>
        <taxon>Insecta</taxon>
        <taxon>Pterygota</taxon>
        <taxon>Neoptera</taxon>
        <taxon>Endopterygota</taxon>
        <taxon>Diptera</taxon>
        <taxon>Nematocera</taxon>
        <taxon>Culicoidea</taxon>
        <taxon>Culicidae</taxon>
        <taxon>Anophelinae</taxon>
        <taxon>Anopheles</taxon>
    </lineage>
</organism>
<dbReference type="GO" id="GO:0004518">
    <property type="term" value="F:nuclease activity"/>
    <property type="evidence" value="ECO:0007669"/>
    <property type="project" value="UniProtKB-KW"/>
</dbReference>
<accession>A0A182VPM2</accession>
<name>A0A182VPM2_9DIPT</name>
<reference evidence="9" key="2">
    <citation type="submission" date="2020-05" db="UniProtKB">
        <authorList>
            <consortium name="EnsemblMetazoa"/>
        </authorList>
    </citation>
    <scope>IDENTIFICATION</scope>
    <source>
        <strain evidence="9">MINIMUS1</strain>
    </source>
</reference>
<evidence type="ECO:0000313" key="10">
    <source>
        <dbReference type="Proteomes" id="UP000075920"/>
    </source>
</evidence>
<evidence type="ECO:0000259" key="8">
    <source>
        <dbReference type="Pfam" id="PF13359"/>
    </source>
</evidence>
<dbReference type="VEuPathDB" id="VectorBase:AMIN000001"/>
<comment type="subcellular location">
    <subcellularLocation>
        <location evidence="2">Nucleus</location>
    </subcellularLocation>
</comment>
<dbReference type="InterPro" id="IPR045249">
    <property type="entry name" value="HARBI1-like"/>
</dbReference>
<dbReference type="Pfam" id="PF13359">
    <property type="entry name" value="DDE_Tnp_4"/>
    <property type="match status" value="1"/>
</dbReference>
<evidence type="ECO:0000256" key="7">
    <source>
        <dbReference type="ARBA" id="ARBA00023242"/>
    </source>
</evidence>
<proteinExistence type="inferred from homology"/>
<evidence type="ECO:0000256" key="3">
    <source>
        <dbReference type="ARBA" id="ARBA00006958"/>
    </source>
</evidence>
<protein>
    <submittedName>
        <fullName evidence="9">DDE Tnp4 domain-containing protein</fullName>
    </submittedName>
</protein>
<keyword evidence="7" id="KW-0539">Nucleus</keyword>
<evidence type="ECO:0000256" key="1">
    <source>
        <dbReference type="ARBA" id="ARBA00001968"/>
    </source>
</evidence>
<keyword evidence="10" id="KW-1185">Reference proteome</keyword>
<evidence type="ECO:0000256" key="6">
    <source>
        <dbReference type="ARBA" id="ARBA00022801"/>
    </source>
</evidence>
<dbReference type="GO" id="GO:0016787">
    <property type="term" value="F:hydrolase activity"/>
    <property type="evidence" value="ECO:0007669"/>
    <property type="project" value="UniProtKB-KW"/>
</dbReference>
<dbReference type="GO" id="GO:0046872">
    <property type="term" value="F:metal ion binding"/>
    <property type="evidence" value="ECO:0007669"/>
    <property type="project" value="UniProtKB-KW"/>
</dbReference>
<sequence length="285" mass="32954">MNTMRRRRVMALMRNWWMRPIFIQRNEAGNRLLAVLMEEQFAGATLNFLRMTKSDFDQLLSLIGPFIKRQDTNMRPAITVPERLLITLRYLATGESYTSLQYLFRVSQSACQEDRSVVLFRKYAGPWLRRFDIMFGTPYPEAVPYVLLGDKAFAMTDYLIRPFAGLHAPGSKERLFNQRHSKARSTIENVFGILSNRFRVLVGPIELEPNLAKQIVLATVYVHNFLRTRQTMETPMSVQVAGDVRDVSLQNETSTNITGLAGVRIRSSNDLMLMRMRFANHFFNS</sequence>
<evidence type="ECO:0000256" key="4">
    <source>
        <dbReference type="ARBA" id="ARBA00022722"/>
    </source>
</evidence>
<dbReference type="GO" id="GO:0005634">
    <property type="term" value="C:nucleus"/>
    <property type="evidence" value="ECO:0007669"/>
    <property type="project" value="UniProtKB-SubCell"/>
</dbReference>
<feature type="domain" description="DDE Tnp4" evidence="8">
    <location>
        <begin position="145"/>
        <end position="224"/>
    </location>
</feature>
<comment type="cofactor">
    <cofactor evidence="1">
        <name>a divalent metal cation</name>
        <dbReference type="ChEBI" id="CHEBI:60240"/>
    </cofactor>
</comment>
<dbReference type="PANTHER" id="PTHR22930">
    <property type="match status" value="1"/>
</dbReference>
<evidence type="ECO:0000256" key="2">
    <source>
        <dbReference type="ARBA" id="ARBA00004123"/>
    </source>
</evidence>